<keyword evidence="8" id="KW-1185">Reference proteome</keyword>
<organism evidence="7 8">
    <name type="scientific">Phytophthora megakarya</name>
    <dbReference type="NCBI Taxonomy" id="4795"/>
    <lineage>
        <taxon>Eukaryota</taxon>
        <taxon>Sar</taxon>
        <taxon>Stramenopiles</taxon>
        <taxon>Oomycota</taxon>
        <taxon>Peronosporomycetes</taxon>
        <taxon>Peronosporales</taxon>
        <taxon>Peronosporaceae</taxon>
        <taxon>Phytophthora</taxon>
    </lineage>
</organism>
<dbReference type="GO" id="GO:0006284">
    <property type="term" value="P:base-excision repair"/>
    <property type="evidence" value="ECO:0007669"/>
    <property type="project" value="TreeGrafter"/>
</dbReference>
<dbReference type="InterPro" id="IPR005135">
    <property type="entry name" value="Endo/exonuclease/phosphatase"/>
</dbReference>
<dbReference type="AlphaFoldDB" id="A0A225UR35"/>
<protein>
    <recommendedName>
        <fullName evidence="6">Endonuclease/exonuclease/phosphatase domain-containing protein</fullName>
    </recommendedName>
</protein>
<dbReference type="Pfam" id="PF03372">
    <property type="entry name" value="Exo_endo_phos"/>
    <property type="match status" value="1"/>
</dbReference>
<comment type="caution">
    <text evidence="7">The sequence shown here is derived from an EMBL/GenBank/DDBJ whole genome shotgun (WGS) entry which is preliminary data.</text>
</comment>
<dbReference type="InterPro" id="IPR004808">
    <property type="entry name" value="AP_endonuc_1"/>
</dbReference>
<evidence type="ECO:0000256" key="5">
    <source>
        <dbReference type="ARBA" id="ARBA00022842"/>
    </source>
</evidence>
<comment type="similarity">
    <text evidence="2">Belongs to the DNA repair enzymes AP/ExoA family.</text>
</comment>
<proteinExistence type="inferred from homology"/>
<keyword evidence="4" id="KW-0378">Hydrolase</keyword>
<evidence type="ECO:0000313" key="7">
    <source>
        <dbReference type="EMBL" id="OWY95006.1"/>
    </source>
</evidence>
<dbReference type="PANTHER" id="PTHR22748">
    <property type="entry name" value="AP ENDONUCLEASE"/>
    <property type="match status" value="1"/>
</dbReference>
<evidence type="ECO:0000259" key="6">
    <source>
        <dbReference type="Pfam" id="PF03372"/>
    </source>
</evidence>
<keyword evidence="3" id="KW-0479">Metal-binding</keyword>
<dbReference type="GO" id="GO:0046872">
    <property type="term" value="F:metal ion binding"/>
    <property type="evidence" value="ECO:0007669"/>
    <property type="project" value="UniProtKB-KW"/>
</dbReference>
<dbReference type="Proteomes" id="UP000198211">
    <property type="component" value="Unassembled WGS sequence"/>
</dbReference>
<gene>
    <name evidence="7" type="ORF">PHMEG_00035110</name>
</gene>
<dbReference type="PANTHER" id="PTHR22748:SF4">
    <property type="entry name" value="DNA-(APURINIC OR APYRIMIDINIC SITE) ENDONUCLEASE 2"/>
    <property type="match status" value="1"/>
</dbReference>
<dbReference type="GO" id="GO:0003906">
    <property type="term" value="F:DNA-(apurinic or apyrimidinic site) endonuclease activity"/>
    <property type="evidence" value="ECO:0007669"/>
    <property type="project" value="TreeGrafter"/>
</dbReference>
<accession>A0A225UR35</accession>
<name>A0A225UR35_9STRA</name>
<dbReference type="OrthoDB" id="126439at2759"/>
<keyword evidence="5" id="KW-0460">Magnesium</keyword>
<evidence type="ECO:0000256" key="4">
    <source>
        <dbReference type="ARBA" id="ARBA00022801"/>
    </source>
</evidence>
<dbReference type="GO" id="GO:0005634">
    <property type="term" value="C:nucleus"/>
    <property type="evidence" value="ECO:0007669"/>
    <property type="project" value="TreeGrafter"/>
</dbReference>
<dbReference type="EMBL" id="NBNE01013547">
    <property type="protein sequence ID" value="OWY95006.1"/>
    <property type="molecule type" value="Genomic_DNA"/>
</dbReference>
<feature type="non-terminal residue" evidence="7">
    <location>
        <position position="390"/>
    </location>
</feature>
<feature type="domain" description="Endonuclease/exonuclease/phosphatase" evidence="6">
    <location>
        <begin position="44"/>
        <end position="270"/>
    </location>
</feature>
<reference evidence="8" key="1">
    <citation type="submission" date="2017-03" db="EMBL/GenBank/DDBJ databases">
        <title>Phytopthora megakarya and P. palmivora, two closely related causual agents of cacao black pod achieved similar genome size and gene model numbers by different mechanisms.</title>
        <authorList>
            <person name="Ali S."/>
            <person name="Shao J."/>
            <person name="Larry D.J."/>
            <person name="Kronmiller B."/>
            <person name="Shen D."/>
            <person name="Strem M.D."/>
            <person name="Melnick R.L."/>
            <person name="Guiltinan M.J."/>
            <person name="Tyler B.M."/>
            <person name="Meinhardt L.W."/>
            <person name="Bailey B.A."/>
        </authorList>
    </citation>
    <scope>NUCLEOTIDE SEQUENCE [LARGE SCALE GENOMIC DNA]</scope>
    <source>
        <strain evidence="8">zdho120</strain>
    </source>
</reference>
<comment type="cofactor">
    <cofactor evidence="1">
        <name>Mg(2+)</name>
        <dbReference type="ChEBI" id="CHEBI:18420"/>
    </cofactor>
</comment>
<evidence type="ECO:0000256" key="2">
    <source>
        <dbReference type="ARBA" id="ARBA00007092"/>
    </source>
</evidence>
<evidence type="ECO:0000256" key="1">
    <source>
        <dbReference type="ARBA" id="ARBA00001946"/>
    </source>
</evidence>
<dbReference type="GO" id="GO:0008311">
    <property type="term" value="F:double-stranded DNA 3'-5' DNA exonuclease activity"/>
    <property type="evidence" value="ECO:0007669"/>
    <property type="project" value="TreeGrafter"/>
</dbReference>
<dbReference type="SUPFAM" id="SSF56219">
    <property type="entry name" value="DNase I-like"/>
    <property type="match status" value="1"/>
</dbReference>
<evidence type="ECO:0000313" key="8">
    <source>
        <dbReference type="Proteomes" id="UP000198211"/>
    </source>
</evidence>
<evidence type="ECO:0000256" key="3">
    <source>
        <dbReference type="ARBA" id="ARBA00022723"/>
    </source>
</evidence>
<dbReference type="InterPro" id="IPR036691">
    <property type="entry name" value="Endo/exonu/phosph_ase_sf"/>
</dbReference>
<dbReference type="GO" id="GO:0008081">
    <property type="term" value="F:phosphoric diester hydrolase activity"/>
    <property type="evidence" value="ECO:0007669"/>
    <property type="project" value="TreeGrafter"/>
</dbReference>
<dbReference type="STRING" id="4795.A0A225UR35"/>
<dbReference type="Gene3D" id="3.60.10.10">
    <property type="entry name" value="Endonuclease/exonuclease/phosphatase"/>
    <property type="match status" value="1"/>
</dbReference>
<sequence>MKINNDAESRQDLYTELQQTADLFIGSKIGNKKQQRQREELQVLTQNLQGFVSERRAGWLRGWKQHTGERPADVIYVQDTHLKTEKDIEEVTAMWNRVWGVKDPTHPLSYWTKMGGGSGGVGILLQPSIAAHASPWRKMEWTSERIAVSFRGWTMINIYAPVEKTVQKEFYRDLQKWSNAAQPIILGGDFNAVLQPAIDRITQGLPSTKSCESAELDELVDRLDLIDAVHLTTHADDDSVPDPLTHYSFWRNNSASRLDRFYLTQAWDTFARQIALMLRDIARMDKERTTVYYNNLRASLNRQAETRADLQRIANQCRVRQGQMAFGRTLQPTTENVKRFYKRHADWQRDQTVTEILPSPGHFYPDSIPLAEKMASEWNGIMGGTHASMD</sequence>